<dbReference type="InterPro" id="IPR045076">
    <property type="entry name" value="MutS"/>
</dbReference>
<dbReference type="GO" id="GO:0006298">
    <property type="term" value="P:mismatch repair"/>
    <property type="evidence" value="ECO:0007669"/>
    <property type="project" value="InterPro"/>
</dbReference>
<dbReference type="GO" id="GO:0140664">
    <property type="term" value="F:ATP-dependent DNA damage sensor activity"/>
    <property type="evidence" value="ECO:0007669"/>
    <property type="project" value="InterPro"/>
</dbReference>
<dbReference type="InterPro" id="IPR036187">
    <property type="entry name" value="DNA_mismatch_repair_MutS_sf"/>
</dbReference>
<gene>
    <name evidence="5" type="ORF">FPE01S_04_02360</name>
</gene>
<keyword evidence="3" id="KW-0238">DNA-binding</keyword>
<dbReference type="PANTHER" id="PTHR11361:SF152">
    <property type="entry name" value="DNA MISMATCH REPAIR PROTEIN"/>
    <property type="match status" value="1"/>
</dbReference>
<keyword evidence="6" id="KW-1185">Reference proteome</keyword>
<name>A0A0E9N5A9_9BACT</name>
<keyword evidence="2" id="KW-0067">ATP-binding</keyword>
<dbReference type="EMBL" id="BBWV01000004">
    <property type="protein sequence ID" value="GAO44993.1"/>
    <property type="molecule type" value="Genomic_DNA"/>
</dbReference>
<dbReference type="GO" id="GO:0005524">
    <property type="term" value="F:ATP binding"/>
    <property type="evidence" value="ECO:0007669"/>
    <property type="project" value="UniProtKB-KW"/>
</dbReference>
<dbReference type="RefSeq" id="WP_046370977.1">
    <property type="nucleotide sequence ID" value="NZ_BBWV01000004.1"/>
</dbReference>
<evidence type="ECO:0000313" key="5">
    <source>
        <dbReference type="EMBL" id="GAO44993.1"/>
    </source>
</evidence>
<evidence type="ECO:0000256" key="1">
    <source>
        <dbReference type="ARBA" id="ARBA00022741"/>
    </source>
</evidence>
<protein>
    <recommendedName>
        <fullName evidence="4">DNA mismatch repair proteins mutS family domain-containing protein</fullName>
    </recommendedName>
</protein>
<evidence type="ECO:0000256" key="2">
    <source>
        <dbReference type="ARBA" id="ARBA00022840"/>
    </source>
</evidence>
<proteinExistence type="predicted"/>
<sequence length="438" mass="50441">MNIDKISLQDLAIFHSDEEQSIFHRLNFTRTVNGKEWLLKFFREPFDKPGPILETQQIISQIHQHLDNWPGSISNGTLMVIARFYDAQIDHIPAAHAPLAGLRYRLINGPDFSMVRYSIGHFTDFVRGFRQLSGLLSQPGIPKTLQNLLNRANDLLNHKPLEDLAARPPGKQFSMTEVVYYGHFLLYRFKSHAFELMQLYGKLDAWYSMAMAMRSLKLSFPVIREDENPFIKAEKLYHLLLPQPIAYDLLLDPTHNFLFLTGANMAGKSTFIKAVGSATYLAHLGMGVPAENMELTLFEGILSNINVTDNIIKGESYFFNEVQRIRNTIIKINDNHKWLVLIDELFKGTNIKDAMRCSLAVIEGLVKIRHSLFILSTHLYEIGEDLKDHPNIIFRYFETRVEDEQLAFNYQLKTGISNDRIGYLILKREKVLDLLNNL</sequence>
<dbReference type="InterPro" id="IPR027417">
    <property type="entry name" value="P-loop_NTPase"/>
</dbReference>
<dbReference type="SUPFAM" id="SSF48334">
    <property type="entry name" value="DNA repair protein MutS, domain III"/>
    <property type="match status" value="1"/>
</dbReference>
<dbReference type="STRING" id="1220578.FPE01S_04_02360"/>
<dbReference type="Pfam" id="PF00488">
    <property type="entry name" value="MutS_V"/>
    <property type="match status" value="1"/>
</dbReference>
<dbReference type="Gene3D" id="1.10.1420.10">
    <property type="match status" value="1"/>
</dbReference>
<accession>A0A0E9N5A9</accession>
<dbReference type="InterPro" id="IPR000432">
    <property type="entry name" value="DNA_mismatch_repair_MutS_C"/>
</dbReference>
<dbReference type="AlphaFoldDB" id="A0A0E9N5A9"/>
<dbReference type="PANTHER" id="PTHR11361">
    <property type="entry name" value="DNA MISMATCH REPAIR PROTEIN MUTS FAMILY MEMBER"/>
    <property type="match status" value="1"/>
</dbReference>
<dbReference type="OrthoDB" id="9802448at2"/>
<dbReference type="SUPFAM" id="SSF52540">
    <property type="entry name" value="P-loop containing nucleoside triphosphate hydrolases"/>
    <property type="match status" value="1"/>
</dbReference>
<reference evidence="5 6" key="1">
    <citation type="submission" date="2015-04" db="EMBL/GenBank/DDBJ databases">
        <title>Whole genome shotgun sequence of Flavihumibacter petaseus NBRC 106054.</title>
        <authorList>
            <person name="Miyazawa S."/>
            <person name="Hosoyama A."/>
            <person name="Hashimoto M."/>
            <person name="Noguchi M."/>
            <person name="Tsuchikane K."/>
            <person name="Ohji S."/>
            <person name="Yamazoe A."/>
            <person name="Ichikawa N."/>
            <person name="Kimura A."/>
            <person name="Fujita N."/>
        </authorList>
    </citation>
    <scope>NUCLEOTIDE SEQUENCE [LARGE SCALE GENOMIC DNA]</scope>
    <source>
        <strain evidence="5 6">NBRC 106054</strain>
    </source>
</reference>
<dbReference type="Gene3D" id="3.40.50.300">
    <property type="entry name" value="P-loop containing nucleotide triphosphate hydrolases"/>
    <property type="match status" value="1"/>
</dbReference>
<evidence type="ECO:0000259" key="4">
    <source>
        <dbReference type="SMART" id="SM00534"/>
    </source>
</evidence>
<dbReference type="GO" id="GO:0005829">
    <property type="term" value="C:cytosol"/>
    <property type="evidence" value="ECO:0007669"/>
    <property type="project" value="TreeGrafter"/>
</dbReference>
<keyword evidence="1" id="KW-0547">Nucleotide-binding</keyword>
<feature type="domain" description="DNA mismatch repair proteins mutS family" evidence="4">
    <location>
        <begin position="255"/>
        <end position="433"/>
    </location>
</feature>
<evidence type="ECO:0000256" key="3">
    <source>
        <dbReference type="ARBA" id="ARBA00023125"/>
    </source>
</evidence>
<dbReference type="GO" id="GO:0030983">
    <property type="term" value="F:mismatched DNA binding"/>
    <property type="evidence" value="ECO:0007669"/>
    <property type="project" value="InterPro"/>
</dbReference>
<organism evidence="5 6">
    <name type="scientific">Flavihumibacter petaseus NBRC 106054</name>
    <dbReference type="NCBI Taxonomy" id="1220578"/>
    <lineage>
        <taxon>Bacteria</taxon>
        <taxon>Pseudomonadati</taxon>
        <taxon>Bacteroidota</taxon>
        <taxon>Chitinophagia</taxon>
        <taxon>Chitinophagales</taxon>
        <taxon>Chitinophagaceae</taxon>
        <taxon>Flavihumibacter</taxon>
    </lineage>
</organism>
<evidence type="ECO:0000313" key="6">
    <source>
        <dbReference type="Proteomes" id="UP000033121"/>
    </source>
</evidence>
<dbReference type="SMART" id="SM00534">
    <property type="entry name" value="MUTSac"/>
    <property type="match status" value="1"/>
</dbReference>
<comment type="caution">
    <text evidence="5">The sequence shown here is derived from an EMBL/GenBank/DDBJ whole genome shotgun (WGS) entry which is preliminary data.</text>
</comment>
<dbReference type="Proteomes" id="UP000033121">
    <property type="component" value="Unassembled WGS sequence"/>
</dbReference>